<dbReference type="Pfam" id="PF00359">
    <property type="entry name" value="PTS_EIIA_2"/>
    <property type="match status" value="1"/>
</dbReference>
<proteinExistence type="predicted"/>
<dbReference type="Gene3D" id="3.40.930.10">
    <property type="entry name" value="Mannitol-specific EII, Chain A"/>
    <property type="match status" value="1"/>
</dbReference>
<dbReference type="EMBL" id="JAPDNT010000001">
    <property type="protein sequence ID" value="MCW3473099.1"/>
    <property type="molecule type" value="Genomic_DNA"/>
</dbReference>
<keyword evidence="3" id="KW-1185">Reference proteome</keyword>
<organism evidence="2 3">
    <name type="scientific">Limobrevibacterium gyesilva</name>
    <dbReference type="NCBI Taxonomy" id="2991712"/>
    <lineage>
        <taxon>Bacteria</taxon>
        <taxon>Pseudomonadati</taxon>
        <taxon>Pseudomonadota</taxon>
        <taxon>Alphaproteobacteria</taxon>
        <taxon>Acetobacterales</taxon>
        <taxon>Acetobacteraceae</taxon>
        <taxon>Limobrevibacterium</taxon>
    </lineage>
</organism>
<keyword evidence="2" id="KW-0762">Sugar transport</keyword>
<feature type="domain" description="PTS EIIA type-2" evidence="1">
    <location>
        <begin position="5"/>
        <end position="149"/>
    </location>
</feature>
<name>A0AA41YH52_9PROT</name>
<keyword evidence="2" id="KW-0813">Transport</keyword>
<dbReference type="InterPro" id="IPR002178">
    <property type="entry name" value="PTS_EIIA_type-2_dom"/>
</dbReference>
<reference evidence="2" key="2">
    <citation type="submission" date="2022-10" db="EMBL/GenBank/DDBJ databases">
        <authorList>
            <person name="Trinh H.N."/>
        </authorList>
    </citation>
    <scope>NUCLEOTIDE SEQUENCE</scope>
    <source>
        <strain evidence="2">RN2-1</strain>
    </source>
</reference>
<dbReference type="PANTHER" id="PTHR47738">
    <property type="entry name" value="PTS SYSTEM FRUCTOSE-LIKE EIIA COMPONENT-RELATED"/>
    <property type="match status" value="1"/>
</dbReference>
<accession>A0AA41YH52</accession>
<reference evidence="2" key="1">
    <citation type="submission" date="2022-09" db="EMBL/GenBank/DDBJ databases">
        <title>Rhodovastum sp. nov. RN2-1 isolated from soil in Seongnam, South Korea.</title>
        <authorList>
            <person name="Le N.T."/>
        </authorList>
    </citation>
    <scope>NUCLEOTIDE SEQUENCE</scope>
    <source>
        <strain evidence="2">RN2-1</strain>
    </source>
</reference>
<evidence type="ECO:0000259" key="1">
    <source>
        <dbReference type="PROSITE" id="PS51094"/>
    </source>
</evidence>
<evidence type="ECO:0000313" key="2">
    <source>
        <dbReference type="EMBL" id="MCW3473099.1"/>
    </source>
</evidence>
<dbReference type="PROSITE" id="PS51094">
    <property type="entry name" value="PTS_EIIA_TYPE_2"/>
    <property type="match status" value="1"/>
</dbReference>
<dbReference type="AlphaFoldDB" id="A0AA41YH52"/>
<evidence type="ECO:0000313" key="3">
    <source>
        <dbReference type="Proteomes" id="UP001165679"/>
    </source>
</evidence>
<dbReference type="RefSeq" id="WP_264711679.1">
    <property type="nucleotide sequence ID" value="NZ_JAPDNT010000001.1"/>
</dbReference>
<dbReference type="GO" id="GO:0030295">
    <property type="term" value="F:protein kinase activator activity"/>
    <property type="evidence" value="ECO:0007669"/>
    <property type="project" value="TreeGrafter"/>
</dbReference>
<dbReference type="Proteomes" id="UP001165679">
    <property type="component" value="Unassembled WGS sequence"/>
</dbReference>
<dbReference type="InterPro" id="IPR016152">
    <property type="entry name" value="PTrfase/Anion_transptr"/>
</dbReference>
<sequence length="149" mass="15270">MTLTELIGPDHVFPRLRAADKQMLLAELGGRAATMLHLPAAAVTSSLAAREALGSTGIGGGIAVPHARIDGIEAPAGFFARLERPIDFAAIDGKPVDLVFLLLSPAQGHGAHLAALAAASRRLRDRTVAEAIRAAGSGPAMRIALLGDA</sequence>
<dbReference type="SUPFAM" id="SSF55804">
    <property type="entry name" value="Phoshotransferase/anion transport protein"/>
    <property type="match status" value="1"/>
</dbReference>
<comment type="caution">
    <text evidence="2">The sequence shown here is derived from an EMBL/GenBank/DDBJ whole genome shotgun (WGS) entry which is preliminary data.</text>
</comment>
<protein>
    <submittedName>
        <fullName evidence="2">PTS sugar transporter subunit IIA</fullName>
    </submittedName>
</protein>
<dbReference type="PROSITE" id="PS00372">
    <property type="entry name" value="PTS_EIIA_TYPE_2_HIS"/>
    <property type="match status" value="1"/>
</dbReference>
<gene>
    <name evidence="2" type="ORF">OL599_00770</name>
</gene>
<dbReference type="InterPro" id="IPR051541">
    <property type="entry name" value="PTS_SugarTrans_NitroReg"/>
</dbReference>
<dbReference type="PANTHER" id="PTHR47738:SF1">
    <property type="entry name" value="NITROGEN REGULATORY PROTEIN"/>
    <property type="match status" value="1"/>
</dbReference>